<accession>A0A6P3WWP9</accession>
<dbReference type="RefSeq" id="XP_014470322.1">
    <property type="nucleotide sequence ID" value="XM_014614836.1"/>
</dbReference>
<dbReference type="KEGG" id="dqu:106742156"/>
<evidence type="ECO:0000313" key="2">
    <source>
        <dbReference type="RefSeq" id="XP_014470322.1"/>
    </source>
</evidence>
<dbReference type="GeneID" id="106742156"/>
<evidence type="ECO:0000313" key="1">
    <source>
        <dbReference type="Proteomes" id="UP000515204"/>
    </source>
</evidence>
<proteinExistence type="predicted"/>
<organism evidence="1 2">
    <name type="scientific">Dinoponera quadriceps</name>
    <name type="common">South American ant</name>
    <dbReference type="NCBI Taxonomy" id="609295"/>
    <lineage>
        <taxon>Eukaryota</taxon>
        <taxon>Metazoa</taxon>
        <taxon>Ecdysozoa</taxon>
        <taxon>Arthropoda</taxon>
        <taxon>Hexapoda</taxon>
        <taxon>Insecta</taxon>
        <taxon>Pterygota</taxon>
        <taxon>Neoptera</taxon>
        <taxon>Endopterygota</taxon>
        <taxon>Hymenoptera</taxon>
        <taxon>Apocrita</taxon>
        <taxon>Aculeata</taxon>
        <taxon>Formicoidea</taxon>
        <taxon>Formicidae</taxon>
        <taxon>Ponerinae</taxon>
        <taxon>Ponerini</taxon>
        <taxon>Dinoponera</taxon>
    </lineage>
</organism>
<dbReference type="Proteomes" id="UP000515204">
    <property type="component" value="Unplaced"/>
</dbReference>
<dbReference type="AlphaFoldDB" id="A0A6P3WWP9"/>
<sequence>MAATLQIPCTFEFSRGNGTGVAEAIGNWGFSNRVFNAGHELQRIKCLFAKMDSLRKPSAKPVCVKYDCRYDPEAWHVKPSPEECKPAWRFPINRPLITYTSTATSLKVASLINVGTDLDYVIPGRTYVQQGTPKWYRRGPDGCCQPSCLAPQCPVLRCPRYNCC</sequence>
<name>A0A6P3WWP9_DINQU</name>
<keyword evidence="1" id="KW-1185">Reference proteome</keyword>
<reference evidence="2" key="1">
    <citation type="submission" date="2025-08" db="UniProtKB">
        <authorList>
            <consortium name="RefSeq"/>
        </authorList>
    </citation>
    <scope>IDENTIFICATION</scope>
</reference>
<protein>
    <submittedName>
        <fullName evidence="2">Uncharacterized protein LOC106742156</fullName>
    </submittedName>
</protein>
<gene>
    <name evidence="2" type="primary">LOC106742156</name>
</gene>
<dbReference type="OrthoDB" id="7676726at2759"/>